<keyword evidence="1" id="KW-1133">Transmembrane helix</keyword>
<evidence type="ECO:0000313" key="3">
    <source>
        <dbReference type="Proteomes" id="UP000051952"/>
    </source>
</evidence>
<sequence>MNNIKTRSGMLMTRGVMKMKTDPPSFVCSVRTFKHPTTNVTVSLHPIPNIASRSFFNAMAEQVHLDPKFDIILCEDGRLPFVEGSAEARKAQISRTIFPIFSHRPVVPSTCTKFEGLTTRDPAESRMAWMSVTQTMSPGVDPRARRAVERLESYPPGTRAVCPWNIYHNVYFSDKLAELGYELIEDREVVVIDQKQILGLVVMMFVVSMLGGMFVVRTLFGM</sequence>
<keyword evidence="3" id="KW-1185">Reference proteome</keyword>
<dbReference type="OMA" id="CTIRRFK"/>
<reference evidence="3" key="1">
    <citation type="submission" date="2015-09" db="EMBL/GenBank/DDBJ databases">
        <authorList>
            <consortium name="Pathogen Informatics"/>
        </authorList>
    </citation>
    <scope>NUCLEOTIDE SEQUENCE [LARGE SCALE GENOMIC DNA]</scope>
    <source>
        <strain evidence="3">Lake Konstanz</strain>
    </source>
</reference>
<keyword evidence="1 2" id="KW-0812">Transmembrane</keyword>
<accession>A0A0S4JC90</accession>
<evidence type="ECO:0000313" key="2">
    <source>
        <dbReference type="EMBL" id="CUG89131.1"/>
    </source>
</evidence>
<dbReference type="VEuPathDB" id="TriTrypDB:BSAL_19440"/>
<evidence type="ECO:0000256" key="1">
    <source>
        <dbReference type="SAM" id="Phobius"/>
    </source>
</evidence>
<dbReference type="Proteomes" id="UP000051952">
    <property type="component" value="Unassembled WGS sequence"/>
</dbReference>
<proteinExistence type="predicted"/>
<organism evidence="2 3">
    <name type="scientific">Bodo saltans</name>
    <name type="common">Flagellated protozoan</name>
    <dbReference type="NCBI Taxonomy" id="75058"/>
    <lineage>
        <taxon>Eukaryota</taxon>
        <taxon>Discoba</taxon>
        <taxon>Euglenozoa</taxon>
        <taxon>Kinetoplastea</taxon>
        <taxon>Metakinetoplastina</taxon>
        <taxon>Eubodonida</taxon>
        <taxon>Bodonidae</taxon>
        <taxon>Bodo</taxon>
    </lineage>
</organism>
<dbReference type="OrthoDB" id="239821at2759"/>
<name>A0A0S4JC90_BODSA</name>
<feature type="transmembrane region" description="Helical" evidence="1">
    <location>
        <begin position="197"/>
        <end position="220"/>
    </location>
</feature>
<keyword evidence="1" id="KW-0472">Membrane</keyword>
<gene>
    <name evidence="2" type="ORF">BSAL_19440</name>
</gene>
<dbReference type="AlphaFoldDB" id="A0A0S4JC90"/>
<dbReference type="EMBL" id="CYKH01001706">
    <property type="protein sequence ID" value="CUG89131.1"/>
    <property type="molecule type" value="Genomic_DNA"/>
</dbReference>
<protein>
    <submittedName>
        <fullName evidence="2">Transmembrane protein, putative</fullName>
    </submittedName>
</protein>